<accession>A0AC61RRR3</accession>
<evidence type="ECO:0000313" key="2">
    <source>
        <dbReference type="Proteomes" id="UP000304953"/>
    </source>
</evidence>
<dbReference type="Proteomes" id="UP000304953">
    <property type="component" value="Unassembled WGS sequence"/>
</dbReference>
<proteinExistence type="predicted"/>
<keyword evidence="2" id="KW-1185">Reference proteome</keyword>
<reference evidence="1" key="1">
    <citation type="submission" date="2019-04" db="EMBL/GenBank/DDBJ databases">
        <title>Microbes associate with the intestines of laboratory mice.</title>
        <authorList>
            <person name="Navarre W."/>
            <person name="Wong E."/>
            <person name="Huang K."/>
            <person name="Tropini C."/>
            <person name="Ng K."/>
            <person name="Yu B."/>
        </authorList>
    </citation>
    <scope>NUCLEOTIDE SEQUENCE</scope>
    <source>
        <strain evidence="1">NM01_1-7b</strain>
    </source>
</reference>
<sequence length="419" mass="49301">MSNFQELIKNFSKTREYVRDFFVYGFKTRNEFMDKSPRTYDNERRRLESWLGPFVQKDYVSGGFNISLAIDSNLLDFNPLFRVWKTKSFTDNDIVLHFLILDLLQDGRSLTAEEITDCLLTEYEAFFDIQTVRRKCNAYQKEGLLNKEKKGKTVLFFLDNTLARWLKSNETVMDALAFYQMAGCFGVIGNEILEQLEQSNRSFRVKHSFFVHTLEDEILLALFDAMNRRFTVELEIKSSKKGLVNTANCTPLQIFVSSRSGRRFLCGYVSKSKRFTCFRLDTIKHAVSLEPSPEYEDLQNKLERNRRQLWGVSFQGTERHHLDVLTMTLQVEEPGELYIVDRLKREGRGGDVTRIAENTWQYRREAFDCNEMLPWIRTFTGRILSLECTAKSVEQRFYHDLQTMYQMYQIGEHTNGTVF</sequence>
<protein>
    <submittedName>
        <fullName evidence="1">WYL domain-containing protein</fullName>
    </submittedName>
</protein>
<dbReference type="EMBL" id="SRYA01000047">
    <property type="protein sequence ID" value="TGY92608.1"/>
    <property type="molecule type" value="Genomic_DNA"/>
</dbReference>
<name>A0AC61RRR3_9FIRM</name>
<gene>
    <name evidence="1" type="ORF">E5329_19325</name>
</gene>
<comment type="caution">
    <text evidence="1">The sequence shown here is derived from an EMBL/GenBank/DDBJ whole genome shotgun (WGS) entry which is preliminary data.</text>
</comment>
<evidence type="ECO:0000313" key="1">
    <source>
        <dbReference type="EMBL" id="TGY92608.1"/>
    </source>
</evidence>
<organism evidence="1 2">
    <name type="scientific">Petralouisia muris</name>
    <dbReference type="NCBI Taxonomy" id="3032872"/>
    <lineage>
        <taxon>Bacteria</taxon>
        <taxon>Bacillati</taxon>
        <taxon>Bacillota</taxon>
        <taxon>Clostridia</taxon>
        <taxon>Lachnospirales</taxon>
        <taxon>Lachnospiraceae</taxon>
        <taxon>Petralouisia</taxon>
    </lineage>
</organism>